<proteinExistence type="predicted"/>
<dbReference type="InterPro" id="IPR029061">
    <property type="entry name" value="THDP-binding"/>
</dbReference>
<dbReference type="EMBL" id="JABMOJ010000488">
    <property type="protein sequence ID" value="NQV66247.1"/>
    <property type="molecule type" value="Genomic_DNA"/>
</dbReference>
<evidence type="ECO:0000259" key="6">
    <source>
        <dbReference type="Pfam" id="PF02779"/>
    </source>
</evidence>
<keyword evidence="4" id="KW-0460">Magnesium</keyword>
<keyword evidence="3 7" id="KW-0808">Transferase</keyword>
<keyword evidence="5" id="KW-0786">Thiamine pyrophosphate</keyword>
<organism evidence="7 8">
    <name type="scientific">SAR86 cluster bacterium</name>
    <dbReference type="NCBI Taxonomy" id="2030880"/>
    <lineage>
        <taxon>Bacteria</taxon>
        <taxon>Pseudomonadati</taxon>
        <taxon>Pseudomonadota</taxon>
        <taxon>Gammaproteobacteria</taxon>
        <taxon>SAR86 cluster</taxon>
    </lineage>
</organism>
<evidence type="ECO:0000256" key="4">
    <source>
        <dbReference type="ARBA" id="ARBA00022842"/>
    </source>
</evidence>
<dbReference type="SUPFAM" id="SSF52518">
    <property type="entry name" value="Thiamin diphosphate-binding fold (THDP-binding)"/>
    <property type="match status" value="1"/>
</dbReference>
<feature type="domain" description="Transketolase-like pyrimidine-binding" evidence="6">
    <location>
        <begin position="321"/>
        <end position="392"/>
    </location>
</feature>
<dbReference type="PANTHER" id="PTHR43322">
    <property type="entry name" value="1-D-DEOXYXYLULOSE 5-PHOSPHATE SYNTHASE-RELATED"/>
    <property type="match status" value="1"/>
</dbReference>
<feature type="non-terminal residue" evidence="7">
    <location>
        <position position="393"/>
    </location>
</feature>
<dbReference type="InterPro" id="IPR005475">
    <property type="entry name" value="Transketolase-like_Pyr-bd"/>
</dbReference>
<comment type="caution">
    <text evidence="7">The sequence shown here is derived from an EMBL/GenBank/DDBJ whole genome shotgun (WGS) entry which is preliminary data.</text>
</comment>
<dbReference type="Gene3D" id="3.40.50.970">
    <property type="match status" value="2"/>
</dbReference>
<dbReference type="GO" id="GO:0008661">
    <property type="term" value="F:1-deoxy-D-xylulose-5-phosphate synthase activity"/>
    <property type="evidence" value="ECO:0007669"/>
    <property type="project" value="UniProtKB-EC"/>
</dbReference>
<dbReference type="Proteomes" id="UP000754644">
    <property type="component" value="Unassembled WGS sequence"/>
</dbReference>
<evidence type="ECO:0000313" key="8">
    <source>
        <dbReference type="Proteomes" id="UP000754644"/>
    </source>
</evidence>
<dbReference type="PANTHER" id="PTHR43322:SF5">
    <property type="entry name" value="1-DEOXY-D-XYLULOSE-5-PHOSPHATE SYNTHASE, CHLOROPLASTIC"/>
    <property type="match status" value="1"/>
</dbReference>
<comment type="cofactor">
    <cofactor evidence="1">
        <name>Mg(2+)</name>
        <dbReference type="ChEBI" id="CHEBI:18420"/>
    </cofactor>
</comment>
<sequence length="393" mass="42997">MFTEIPLVRPSTPLLDSIADPAALRCLEKHQLPQVAEELRHYLLYTVGQTGGHFGAGLGVVELTIALHYVFDTPKDQLVWDVGHQTYPHKILTGRRERMGSLRQRDGIAPFPSRDESPFDTFGVGHSSTSISAALGMAIAARMEQREQRTVAVIGDGAITAGMAFEALNHSADTKADMLVILNDNAMSISKNVGGLAKYFARILSSRLYLSMRAGSKKLLSRIPHAWELAKRTEEHMKGMVVPGTLFDELGLNYMGPIDGHDLETLVTTLENIRDLKGPQFLHVITQKGKGYGPAEASPVGTHSLTKIEPTQQDENKAPKAPSYSNIFGRWLVDMADQEPRLVGITPAMREGSDMIDFSEKHPDRYFDVAIAEQHAVTLAAGFACQGAMPVVA</sequence>
<evidence type="ECO:0000256" key="3">
    <source>
        <dbReference type="ARBA" id="ARBA00022679"/>
    </source>
</evidence>
<dbReference type="GO" id="GO:0019288">
    <property type="term" value="P:isopentenyl diphosphate biosynthetic process, methylerythritol 4-phosphate pathway"/>
    <property type="evidence" value="ECO:0007669"/>
    <property type="project" value="TreeGrafter"/>
</dbReference>
<dbReference type="NCBIfam" id="TIGR00204">
    <property type="entry name" value="dxs"/>
    <property type="match status" value="1"/>
</dbReference>
<comment type="subunit">
    <text evidence="2">Homodimer.</text>
</comment>
<dbReference type="Pfam" id="PF13292">
    <property type="entry name" value="DXP_synthase_N"/>
    <property type="match status" value="1"/>
</dbReference>
<name>A0A972W0U9_9GAMM</name>
<dbReference type="Pfam" id="PF02779">
    <property type="entry name" value="Transket_pyr"/>
    <property type="match status" value="1"/>
</dbReference>
<dbReference type="GO" id="GO:0016114">
    <property type="term" value="P:terpenoid biosynthetic process"/>
    <property type="evidence" value="ECO:0007669"/>
    <property type="project" value="InterPro"/>
</dbReference>
<protein>
    <submittedName>
        <fullName evidence="7">1-deoxy-D-xylulose-5-phosphate synthase</fullName>
        <ecNumber evidence="7">2.2.1.7</ecNumber>
    </submittedName>
</protein>
<dbReference type="GO" id="GO:0005829">
    <property type="term" value="C:cytosol"/>
    <property type="evidence" value="ECO:0007669"/>
    <property type="project" value="TreeGrafter"/>
</dbReference>
<gene>
    <name evidence="7" type="primary">dxs</name>
    <name evidence="7" type="ORF">HQ497_12875</name>
</gene>
<dbReference type="InterPro" id="IPR005477">
    <property type="entry name" value="Dxylulose-5-P_synthase"/>
</dbReference>
<evidence type="ECO:0000256" key="5">
    <source>
        <dbReference type="ARBA" id="ARBA00023052"/>
    </source>
</evidence>
<evidence type="ECO:0000256" key="1">
    <source>
        <dbReference type="ARBA" id="ARBA00001946"/>
    </source>
</evidence>
<dbReference type="EC" id="2.2.1.7" evidence="7"/>
<evidence type="ECO:0000313" key="7">
    <source>
        <dbReference type="EMBL" id="NQV66247.1"/>
    </source>
</evidence>
<dbReference type="AlphaFoldDB" id="A0A972W0U9"/>
<dbReference type="CDD" id="cd02007">
    <property type="entry name" value="TPP_DXS"/>
    <property type="match status" value="1"/>
</dbReference>
<accession>A0A972W0U9</accession>
<evidence type="ECO:0000256" key="2">
    <source>
        <dbReference type="ARBA" id="ARBA00011738"/>
    </source>
</evidence>
<reference evidence="7" key="1">
    <citation type="submission" date="2020-05" db="EMBL/GenBank/DDBJ databases">
        <title>Sulfur intermediates as new biogeochemical hubs in an aquatic model microbial ecosystem.</title>
        <authorList>
            <person name="Vigneron A."/>
        </authorList>
    </citation>
    <scope>NUCLEOTIDE SEQUENCE</scope>
    <source>
        <strain evidence="7">Bin.250</strain>
    </source>
</reference>